<evidence type="ECO:0000313" key="4">
    <source>
        <dbReference type="RefSeq" id="XP_017775000.1"/>
    </source>
</evidence>
<dbReference type="Gene3D" id="2.30.42.10">
    <property type="match status" value="2"/>
</dbReference>
<accession>A0ABM1MKA0</accession>
<protein>
    <submittedName>
        <fullName evidence="4">Uncharacterized protein LOC108561532 isoform X1</fullName>
    </submittedName>
</protein>
<name>A0ABM1MKA0_NICVS</name>
<proteinExistence type="predicted"/>
<dbReference type="PROSITE" id="PS50106">
    <property type="entry name" value="PDZ"/>
    <property type="match status" value="2"/>
</dbReference>
<evidence type="ECO:0000313" key="3">
    <source>
        <dbReference type="Proteomes" id="UP000695000"/>
    </source>
</evidence>
<keyword evidence="3" id="KW-1185">Reference proteome</keyword>
<dbReference type="CDD" id="cd06759">
    <property type="entry name" value="PDZ3_PDZD2-PDZ1_hPro-IL-16-like"/>
    <property type="match status" value="1"/>
</dbReference>
<dbReference type="SUPFAM" id="SSF50156">
    <property type="entry name" value="PDZ domain-like"/>
    <property type="match status" value="2"/>
</dbReference>
<gene>
    <name evidence="4" type="primary">LOC108561532</name>
</gene>
<sequence length="594" mass="66363">MRWFRKQGDQPRLLSLSPLRAENARSETTLLETPKSSKHRSRIDMSPSVRQKRGTNFYNVEESLIITDKSDRRRHKSQPRTVPCSNGHLREKRNPLLDRVRHTRLSCFRSPSTISRIDVPSTSTNSSPAVASNPCETVPRMSCLTSKLRAISERYLQSSTNRFLAKLYKSHEPNPIAESTPNKTTCKIARAKLRSFSYGALPGLEEFQKKHNPMFQDTHLLDDEDDHALLMEEDSDSGILLTDTCSSVLETDSFTSSLPEYPESKKRNPQRAFSLDRQEAAKKQAFLDSPHVFPKKTDVFTVTLNKHNLTEELGIFISRKCLSEGYVIAYIVPGTLAQRYNLSIGDEIVIVNGRALQGLTSEEARKSLSTRTLQVDLVVSRVSTIELKSMQESSVDHELSKPNNSSPTQRQHCFIKNSTSHSSNNKILRRVVGSPKIIESPFLQSELDNKLQIYNPQSDKLEDLTNFCTLPRRPRSTVSTFHTVILQKGPGKKSLGFTIVGGRDSPKGALGIFVKTISPNGQAAEDGRLRAGDEILAVNGQICHDISHAEAVALFKSIKSGPIALHLSRRIKSKSLSTKAKSCADLVQTILPDH</sequence>
<dbReference type="PANTHER" id="PTHR11324:SF16">
    <property type="entry name" value="PDZ DOMAIN-CONTAINING PROTEIN 2"/>
    <property type="match status" value="1"/>
</dbReference>
<dbReference type="InterPro" id="IPR036034">
    <property type="entry name" value="PDZ_sf"/>
</dbReference>
<dbReference type="PANTHER" id="PTHR11324">
    <property type="entry name" value="IL16-RELATED"/>
    <property type="match status" value="1"/>
</dbReference>
<feature type="region of interest" description="Disordered" evidence="1">
    <location>
        <begin position="25"/>
        <end position="54"/>
    </location>
</feature>
<evidence type="ECO:0000259" key="2">
    <source>
        <dbReference type="PROSITE" id="PS50106"/>
    </source>
</evidence>
<dbReference type="Pfam" id="PF00595">
    <property type="entry name" value="PDZ"/>
    <property type="match status" value="2"/>
</dbReference>
<dbReference type="Proteomes" id="UP000695000">
    <property type="component" value="Unplaced"/>
</dbReference>
<organism evidence="3 4">
    <name type="scientific">Nicrophorus vespilloides</name>
    <name type="common">Boreal carrion beetle</name>
    <dbReference type="NCBI Taxonomy" id="110193"/>
    <lineage>
        <taxon>Eukaryota</taxon>
        <taxon>Metazoa</taxon>
        <taxon>Ecdysozoa</taxon>
        <taxon>Arthropoda</taxon>
        <taxon>Hexapoda</taxon>
        <taxon>Insecta</taxon>
        <taxon>Pterygota</taxon>
        <taxon>Neoptera</taxon>
        <taxon>Endopterygota</taxon>
        <taxon>Coleoptera</taxon>
        <taxon>Polyphaga</taxon>
        <taxon>Staphyliniformia</taxon>
        <taxon>Silphidae</taxon>
        <taxon>Nicrophorinae</taxon>
        <taxon>Nicrophorus</taxon>
    </lineage>
</organism>
<dbReference type="InterPro" id="IPR001478">
    <property type="entry name" value="PDZ"/>
</dbReference>
<feature type="region of interest" description="Disordered" evidence="1">
    <location>
        <begin position="68"/>
        <end position="90"/>
    </location>
</feature>
<feature type="domain" description="PDZ" evidence="2">
    <location>
        <begin position="301"/>
        <end position="383"/>
    </location>
</feature>
<dbReference type="RefSeq" id="XP_017775000.1">
    <property type="nucleotide sequence ID" value="XM_017919511.1"/>
</dbReference>
<dbReference type="SMART" id="SM00228">
    <property type="entry name" value="PDZ"/>
    <property type="match status" value="2"/>
</dbReference>
<dbReference type="GeneID" id="108561532"/>
<evidence type="ECO:0000256" key="1">
    <source>
        <dbReference type="SAM" id="MobiDB-lite"/>
    </source>
</evidence>
<feature type="domain" description="PDZ" evidence="2">
    <location>
        <begin position="483"/>
        <end position="557"/>
    </location>
</feature>
<reference evidence="4" key="1">
    <citation type="submission" date="2025-08" db="UniProtKB">
        <authorList>
            <consortium name="RefSeq"/>
        </authorList>
    </citation>
    <scope>IDENTIFICATION</scope>
</reference>